<sequence>SLQLELWQALPREKALEFILQKGTELGVSGFVLFPGRYSQGMRHQPKQEDSLQRWQRICREACKQSGRFLFPELKGYNSLDEAFENNPLQGDGWILCTKEDNTLSFAEHEFPLRGIQHQLLIGPEGGWHQDEIDTAENMGWKRVGLGPRIMRSETAALSALSILQYLYGDMGRHSQKS</sequence>
<comment type="similarity">
    <text evidence="2">Belongs to the RNA methyltransferase RsmE family.</text>
</comment>
<dbReference type="PANTHER" id="PTHR30027:SF3">
    <property type="entry name" value="16S RRNA (URACIL(1498)-N(3))-METHYLTRANSFERASE"/>
    <property type="match status" value="1"/>
</dbReference>
<reference evidence="12" key="1">
    <citation type="submission" date="2018-05" db="EMBL/GenBank/DDBJ databases">
        <authorList>
            <person name="Lanie J.A."/>
            <person name="Ng W.-L."/>
            <person name="Kazmierczak K.M."/>
            <person name="Andrzejewski T.M."/>
            <person name="Davidsen T.M."/>
            <person name="Wayne K.J."/>
            <person name="Tettelin H."/>
            <person name="Glass J.I."/>
            <person name="Rusch D."/>
            <person name="Podicherti R."/>
            <person name="Tsui H.-C.T."/>
            <person name="Winkler M.E."/>
        </authorList>
    </citation>
    <scope>NUCLEOTIDE SEQUENCE</scope>
</reference>
<evidence type="ECO:0000256" key="8">
    <source>
        <dbReference type="ARBA" id="ARBA00022691"/>
    </source>
</evidence>
<dbReference type="AlphaFoldDB" id="A0A381Z620"/>
<comment type="subcellular location">
    <subcellularLocation>
        <location evidence="1">Cytoplasm</location>
    </subcellularLocation>
</comment>
<dbReference type="GO" id="GO:0070042">
    <property type="term" value="F:rRNA (uridine-N3-)-methyltransferase activity"/>
    <property type="evidence" value="ECO:0007669"/>
    <property type="project" value="TreeGrafter"/>
</dbReference>
<protein>
    <recommendedName>
        <fullName evidence="3">16S rRNA (uracil(1498)-N(3))-methyltransferase</fullName>
        <ecNumber evidence="3">2.1.1.193</ecNumber>
    </recommendedName>
</protein>
<keyword evidence="8" id="KW-0949">S-adenosyl-L-methionine</keyword>
<dbReference type="InterPro" id="IPR029028">
    <property type="entry name" value="Alpha/beta_knot_MTases"/>
</dbReference>
<dbReference type="PANTHER" id="PTHR30027">
    <property type="entry name" value="RIBOSOMAL RNA SMALL SUBUNIT METHYLTRANSFERASE E"/>
    <property type="match status" value="1"/>
</dbReference>
<name>A0A381Z620_9ZZZZ</name>
<dbReference type="CDD" id="cd18084">
    <property type="entry name" value="RsmE-like"/>
    <property type="match status" value="1"/>
</dbReference>
<dbReference type="InterPro" id="IPR029026">
    <property type="entry name" value="tRNA_m1G_MTases_N"/>
</dbReference>
<evidence type="ECO:0000256" key="2">
    <source>
        <dbReference type="ARBA" id="ARBA00005528"/>
    </source>
</evidence>
<dbReference type="EMBL" id="UINC01019985">
    <property type="protein sequence ID" value="SVA84361.1"/>
    <property type="molecule type" value="Genomic_DNA"/>
</dbReference>
<evidence type="ECO:0000256" key="9">
    <source>
        <dbReference type="ARBA" id="ARBA00025699"/>
    </source>
</evidence>
<evidence type="ECO:0000256" key="10">
    <source>
        <dbReference type="ARBA" id="ARBA00047944"/>
    </source>
</evidence>
<comment type="function">
    <text evidence="9">Specifically methylates the N3 position of the uracil ring of uridine 1498 (m3U1498) in 16S rRNA. Acts on the fully assembled 30S ribosomal subunit.</text>
</comment>
<dbReference type="EC" id="2.1.1.193" evidence="3"/>
<organism evidence="12">
    <name type="scientific">marine metagenome</name>
    <dbReference type="NCBI Taxonomy" id="408172"/>
    <lineage>
        <taxon>unclassified sequences</taxon>
        <taxon>metagenomes</taxon>
        <taxon>ecological metagenomes</taxon>
    </lineage>
</organism>
<dbReference type="SUPFAM" id="SSF75217">
    <property type="entry name" value="alpha/beta knot"/>
    <property type="match status" value="1"/>
</dbReference>
<evidence type="ECO:0000256" key="7">
    <source>
        <dbReference type="ARBA" id="ARBA00022679"/>
    </source>
</evidence>
<feature type="domain" description="Ribosomal RNA small subunit methyltransferase E methyltransferase" evidence="11">
    <location>
        <begin position="2"/>
        <end position="165"/>
    </location>
</feature>
<keyword evidence="4" id="KW-0963">Cytoplasm</keyword>
<accession>A0A381Z620</accession>
<keyword evidence="7" id="KW-0808">Transferase</keyword>
<evidence type="ECO:0000256" key="3">
    <source>
        <dbReference type="ARBA" id="ARBA00012328"/>
    </source>
</evidence>
<dbReference type="GO" id="GO:0005737">
    <property type="term" value="C:cytoplasm"/>
    <property type="evidence" value="ECO:0007669"/>
    <property type="project" value="UniProtKB-SubCell"/>
</dbReference>
<dbReference type="InterPro" id="IPR046886">
    <property type="entry name" value="RsmE_MTase_dom"/>
</dbReference>
<evidence type="ECO:0000259" key="11">
    <source>
        <dbReference type="Pfam" id="PF04452"/>
    </source>
</evidence>
<keyword evidence="6" id="KW-0489">Methyltransferase</keyword>
<dbReference type="Gene3D" id="3.40.1280.10">
    <property type="match status" value="1"/>
</dbReference>
<proteinExistence type="inferred from homology"/>
<evidence type="ECO:0000313" key="12">
    <source>
        <dbReference type="EMBL" id="SVA84361.1"/>
    </source>
</evidence>
<dbReference type="GO" id="GO:0070475">
    <property type="term" value="P:rRNA base methylation"/>
    <property type="evidence" value="ECO:0007669"/>
    <property type="project" value="TreeGrafter"/>
</dbReference>
<dbReference type="NCBIfam" id="TIGR00046">
    <property type="entry name" value="RsmE family RNA methyltransferase"/>
    <property type="match status" value="1"/>
</dbReference>
<evidence type="ECO:0000256" key="1">
    <source>
        <dbReference type="ARBA" id="ARBA00004496"/>
    </source>
</evidence>
<evidence type="ECO:0000256" key="4">
    <source>
        <dbReference type="ARBA" id="ARBA00022490"/>
    </source>
</evidence>
<comment type="catalytic activity">
    <reaction evidence="10">
        <text>uridine(1498) in 16S rRNA + S-adenosyl-L-methionine = N(3)-methyluridine(1498) in 16S rRNA + S-adenosyl-L-homocysteine + H(+)</text>
        <dbReference type="Rhea" id="RHEA:42920"/>
        <dbReference type="Rhea" id="RHEA-COMP:10283"/>
        <dbReference type="Rhea" id="RHEA-COMP:10284"/>
        <dbReference type="ChEBI" id="CHEBI:15378"/>
        <dbReference type="ChEBI" id="CHEBI:57856"/>
        <dbReference type="ChEBI" id="CHEBI:59789"/>
        <dbReference type="ChEBI" id="CHEBI:65315"/>
        <dbReference type="ChEBI" id="CHEBI:74502"/>
        <dbReference type="EC" id="2.1.1.193"/>
    </reaction>
</comment>
<keyword evidence="5" id="KW-0698">rRNA processing</keyword>
<feature type="non-terminal residue" evidence="12">
    <location>
        <position position="1"/>
    </location>
</feature>
<dbReference type="Pfam" id="PF04452">
    <property type="entry name" value="Methyltrans_RNA"/>
    <property type="match status" value="1"/>
</dbReference>
<dbReference type="InterPro" id="IPR006700">
    <property type="entry name" value="RsmE"/>
</dbReference>
<evidence type="ECO:0000256" key="5">
    <source>
        <dbReference type="ARBA" id="ARBA00022552"/>
    </source>
</evidence>
<gene>
    <name evidence="12" type="ORF">METZ01_LOCUS137215</name>
</gene>
<evidence type="ECO:0000256" key="6">
    <source>
        <dbReference type="ARBA" id="ARBA00022603"/>
    </source>
</evidence>